<dbReference type="STRING" id="1348657.M622_18570"/>
<evidence type="ECO:0000313" key="2">
    <source>
        <dbReference type="Proteomes" id="UP000015455"/>
    </source>
</evidence>
<sequence>MKQWTQEEAVAFECAREVITDMMAIHTGQIADERAKPQPDAARLAQLRAERSRLAQERAGLHVGDCAEVARIRAEYGAFVRAWRAEHQAVAA</sequence>
<dbReference type="Proteomes" id="UP000015455">
    <property type="component" value="Unassembled WGS sequence"/>
</dbReference>
<protein>
    <submittedName>
        <fullName evidence="1">Uncharacterized protein</fullName>
    </submittedName>
</protein>
<gene>
    <name evidence="1" type="ORF">M622_18570</name>
</gene>
<reference evidence="1 2" key="1">
    <citation type="submission" date="2013-06" db="EMBL/GenBank/DDBJ databases">
        <title>Draft genome sequence of Thauera terpenica.</title>
        <authorList>
            <person name="Liu B."/>
            <person name="Frostegard A.H."/>
            <person name="Shapleigh J.P."/>
        </authorList>
    </citation>
    <scope>NUCLEOTIDE SEQUENCE [LARGE SCALE GENOMIC DNA]</scope>
    <source>
        <strain evidence="1 2">58Eu</strain>
    </source>
</reference>
<proteinExistence type="predicted"/>
<name>S9ZIH7_9RHOO</name>
<accession>S9ZIH7</accession>
<dbReference type="OrthoDB" id="6898459at2"/>
<dbReference type="PATRIC" id="fig|1348657.5.peg.3128"/>
<keyword evidence="2" id="KW-1185">Reference proteome</keyword>
<comment type="caution">
    <text evidence="1">The sequence shown here is derived from an EMBL/GenBank/DDBJ whole genome shotgun (WGS) entry which is preliminary data.</text>
</comment>
<dbReference type="RefSeq" id="WP_021250529.1">
    <property type="nucleotide sequence ID" value="NZ_ATJV01000082.1"/>
</dbReference>
<dbReference type="EMBL" id="ATJV01000082">
    <property type="protein sequence ID" value="EPZ14396.1"/>
    <property type="molecule type" value="Genomic_DNA"/>
</dbReference>
<evidence type="ECO:0000313" key="1">
    <source>
        <dbReference type="EMBL" id="EPZ14396.1"/>
    </source>
</evidence>
<organism evidence="1 2">
    <name type="scientific">Thauera terpenica 58Eu</name>
    <dbReference type="NCBI Taxonomy" id="1348657"/>
    <lineage>
        <taxon>Bacteria</taxon>
        <taxon>Pseudomonadati</taxon>
        <taxon>Pseudomonadota</taxon>
        <taxon>Betaproteobacteria</taxon>
        <taxon>Rhodocyclales</taxon>
        <taxon>Zoogloeaceae</taxon>
        <taxon>Thauera</taxon>
    </lineage>
</organism>
<dbReference type="AlphaFoldDB" id="S9ZIH7"/>
<dbReference type="eggNOG" id="ENOG502ZG9F">
    <property type="taxonomic scope" value="Bacteria"/>
</dbReference>